<proteinExistence type="predicted"/>
<evidence type="ECO:0000313" key="1">
    <source>
        <dbReference type="EMBL" id="KAI3704386.1"/>
    </source>
</evidence>
<dbReference type="Proteomes" id="UP001056120">
    <property type="component" value="Linkage Group LG25"/>
</dbReference>
<name>A0ACB9A3T8_9ASTR</name>
<protein>
    <submittedName>
        <fullName evidence="1">Uncharacterized protein</fullName>
    </submittedName>
</protein>
<organism evidence="1 2">
    <name type="scientific">Smallanthus sonchifolius</name>
    <dbReference type="NCBI Taxonomy" id="185202"/>
    <lineage>
        <taxon>Eukaryota</taxon>
        <taxon>Viridiplantae</taxon>
        <taxon>Streptophyta</taxon>
        <taxon>Embryophyta</taxon>
        <taxon>Tracheophyta</taxon>
        <taxon>Spermatophyta</taxon>
        <taxon>Magnoliopsida</taxon>
        <taxon>eudicotyledons</taxon>
        <taxon>Gunneridae</taxon>
        <taxon>Pentapetalae</taxon>
        <taxon>asterids</taxon>
        <taxon>campanulids</taxon>
        <taxon>Asterales</taxon>
        <taxon>Asteraceae</taxon>
        <taxon>Asteroideae</taxon>
        <taxon>Heliantheae alliance</taxon>
        <taxon>Millerieae</taxon>
        <taxon>Smallanthus</taxon>
    </lineage>
</organism>
<dbReference type="EMBL" id="CM042042">
    <property type="protein sequence ID" value="KAI3704386.1"/>
    <property type="molecule type" value="Genomic_DNA"/>
</dbReference>
<evidence type="ECO:0000313" key="2">
    <source>
        <dbReference type="Proteomes" id="UP001056120"/>
    </source>
</evidence>
<reference evidence="2" key="1">
    <citation type="journal article" date="2022" name="Mol. Ecol. Resour.">
        <title>The genomes of chicory, endive, great burdock and yacon provide insights into Asteraceae palaeo-polyploidization history and plant inulin production.</title>
        <authorList>
            <person name="Fan W."/>
            <person name="Wang S."/>
            <person name="Wang H."/>
            <person name="Wang A."/>
            <person name="Jiang F."/>
            <person name="Liu H."/>
            <person name="Zhao H."/>
            <person name="Xu D."/>
            <person name="Zhang Y."/>
        </authorList>
    </citation>
    <scope>NUCLEOTIDE SEQUENCE [LARGE SCALE GENOMIC DNA]</scope>
    <source>
        <strain evidence="2">cv. Yunnan</strain>
    </source>
</reference>
<reference evidence="1 2" key="2">
    <citation type="journal article" date="2022" name="Mol. Ecol. Resour.">
        <title>The genomes of chicory, endive, great burdock and yacon provide insights into Asteraceae paleo-polyploidization history and plant inulin production.</title>
        <authorList>
            <person name="Fan W."/>
            <person name="Wang S."/>
            <person name="Wang H."/>
            <person name="Wang A."/>
            <person name="Jiang F."/>
            <person name="Liu H."/>
            <person name="Zhao H."/>
            <person name="Xu D."/>
            <person name="Zhang Y."/>
        </authorList>
    </citation>
    <scope>NUCLEOTIDE SEQUENCE [LARGE SCALE GENOMIC DNA]</scope>
    <source>
        <strain evidence="2">cv. Yunnan</strain>
        <tissue evidence="1">Leaves</tissue>
    </source>
</reference>
<accession>A0ACB9A3T8</accession>
<gene>
    <name evidence="1" type="ORF">L1987_74604</name>
</gene>
<sequence>MPGKQRPSSPGLVSIVVVEQSPTESYEGEGVCRSAKALLGFLTSFRLVTDQLVSTARSSLRDELAFFRV</sequence>
<keyword evidence="2" id="KW-1185">Reference proteome</keyword>
<comment type="caution">
    <text evidence="1">The sequence shown here is derived from an EMBL/GenBank/DDBJ whole genome shotgun (WGS) entry which is preliminary data.</text>
</comment>